<evidence type="ECO:0000313" key="1">
    <source>
        <dbReference type="EMBL" id="TDR41284.1"/>
    </source>
</evidence>
<name>A0A4V3DLU1_9GAMM</name>
<reference evidence="1 2" key="1">
    <citation type="submission" date="2019-03" db="EMBL/GenBank/DDBJ databases">
        <title>Genomic Encyclopedia of Type Strains, Phase IV (KMG-IV): sequencing the most valuable type-strain genomes for metagenomic binning, comparative biology and taxonomic classification.</title>
        <authorList>
            <person name="Goeker M."/>
        </authorList>
    </citation>
    <scope>NUCLEOTIDE SEQUENCE [LARGE SCALE GENOMIC DNA]</scope>
    <source>
        <strain evidence="1 2">DSM 21667</strain>
    </source>
</reference>
<gene>
    <name evidence="1" type="ORF">DFR29_111198</name>
</gene>
<sequence>MLAGLMDSAALAACADKPRRRVERAQKTNAPVGAFVGYRCARAQSTENDCRLTGVVPAMMSAPVLS</sequence>
<dbReference type="AlphaFoldDB" id="A0A4V3DLU1"/>
<protein>
    <submittedName>
        <fullName evidence="1">Uncharacterized protein</fullName>
    </submittedName>
</protein>
<proteinExistence type="predicted"/>
<dbReference type="EMBL" id="SNZH01000011">
    <property type="protein sequence ID" value="TDR41284.1"/>
    <property type="molecule type" value="Genomic_DNA"/>
</dbReference>
<dbReference type="Proteomes" id="UP000295293">
    <property type="component" value="Unassembled WGS sequence"/>
</dbReference>
<comment type="caution">
    <text evidence="1">The sequence shown here is derived from an EMBL/GenBank/DDBJ whole genome shotgun (WGS) entry which is preliminary data.</text>
</comment>
<evidence type="ECO:0000313" key="2">
    <source>
        <dbReference type="Proteomes" id="UP000295293"/>
    </source>
</evidence>
<keyword evidence="2" id="KW-1185">Reference proteome</keyword>
<organism evidence="1 2">
    <name type="scientific">Tahibacter aquaticus</name>
    <dbReference type="NCBI Taxonomy" id="520092"/>
    <lineage>
        <taxon>Bacteria</taxon>
        <taxon>Pseudomonadati</taxon>
        <taxon>Pseudomonadota</taxon>
        <taxon>Gammaproteobacteria</taxon>
        <taxon>Lysobacterales</taxon>
        <taxon>Rhodanobacteraceae</taxon>
        <taxon>Tahibacter</taxon>
    </lineage>
</organism>
<accession>A0A4V3DLU1</accession>